<dbReference type="SUPFAM" id="SSF52833">
    <property type="entry name" value="Thioredoxin-like"/>
    <property type="match status" value="1"/>
</dbReference>
<proteinExistence type="inferred from homology"/>
<keyword evidence="2" id="KW-0732">Signal</keyword>
<keyword evidence="3" id="KW-0560">Oxidoreductase</keyword>
<evidence type="ECO:0000259" key="7">
    <source>
        <dbReference type="Pfam" id="PF13462"/>
    </source>
</evidence>
<sequence length="219" mass="22770">MAAAQGKTNWFAIGISAAVVVVLVALGGVVVWMNNQANDPGATPTSDIVNAETGAISFGEGDDVVATFIDFMCPACNAFEQSYGEQLQSAAADDEITLEVHPIAILDHLSQGTNYSSRAAGAMYCVAETAPDKALDFMNALYANQPQEGGSGLTDEQLSQIAEQVGAGDAASCIAEGTYEKFGAAQAKAHEISGTPTVEINGKRLDVQEINTELPKVLP</sequence>
<evidence type="ECO:0000256" key="2">
    <source>
        <dbReference type="ARBA" id="ARBA00022729"/>
    </source>
</evidence>
<feature type="domain" description="Thioredoxin-like fold" evidence="7">
    <location>
        <begin position="62"/>
        <end position="207"/>
    </location>
</feature>
<comment type="similarity">
    <text evidence="1">Belongs to the thioredoxin family. DsbA subfamily.</text>
</comment>
<evidence type="ECO:0000256" key="3">
    <source>
        <dbReference type="ARBA" id="ARBA00023002"/>
    </source>
</evidence>
<evidence type="ECO:0000313" key="9">
    <source>
        <dbReference type="Proteomes" id="UP001371224"/>
    </source>
</evidence>
<protein>
    <submittedName>
        <fullName evidence="8">Thioredoxin domain-containing protein</fullName>
    </submittedName>
</protein>
<dbReference type="Proteomes" id="UP001371224">
    <property type="component" value="Unassembled WGS sequence"/>
</dbReference>
<keyword evidence="4" id="KW-1015">Disulfide bond</keyword>
<reference evidence="8 9" key="1">
    <citation type="submission" date="2024-02" db="EMBL/GenBank/DDBJ databases">
        <authorList>
            <person name="Saticioglu I.B."/>
        </authorList>
    </citation>
    <scope>NUCLEOTIDE SEQUENCE [LARGE SCALE GENOMIC DNA]</scope>
    <source>
        <strain evidence="8 9">Mu-80</strain>
    </source>
</reference>
<evidence type="ECO:0000256" key="1">
    <source>
        <dbReference type="ARBA" id="ARBA00005791"/>
    </source>
</evidence>
<keyword evidence="6" id="KW-0812">Transmembrane</keyword>
<name>A0ABU8LD24_9MICO</name>
<accession>A0ABU8LD24</accession>
<evidence type="ECO:0000313" key="8">
    <source>
        <dbReference type="EMBL" id="MEJ1088547.1"/>
    </source>
</evidence>
<evidence type="ECO:0000256" key="6">
    <source>
        <dbReference type="SAM" id="Phobius"/>
    </source>
</evidence>
<dbReference type="Pfam" id="PF13462">
    <property type="entry name" value="Thioredoxin_4"/>
    <property type="match status" value="1"/>
</dbReference>
<feature type="transmembrane region" description="Helical" evidence="6">
    <location>
        <begin position="12"/>
        <end position="33"/>
    </location>
</feature>
<dbReference type="CDD" id="cd02972">
    <property type="entry name" value="DsbA_family"/>
    <property type="match status" value="1"/>
</dbReference>
<keyword evidence="9" id="KW-1185">Reference proteome</keyword>
<keyword evidence="6" id="KW-0472">Membrane</keyword>
<dbReference type="EMBL" id="JBBDGM010000007">
    <property type="protein sequence ID" value="MEJ1088547.1"/>
    <property type="molecule type" value="Genomic_DNA"/>
</dbReference>
<organism evidence="8 9">
    <name type="scientific">Microbacterium bandirmense</name>
    <dbReference type="NCBI Taxonomy" id="3122050"/>
    <lineage>
        <taxon>Bacteria</taxon>
        <taxon>Bacillati</taxon>
        <taxon>Actinomycetota</taxon>
        <taxon>Actinomycetes</taxon>
        <taxon>Micrococcales</taxon>
        <taxon>Microbacteriaceae</taxon>
        <taxon>Microbacterium</taxon>
    </lineage>
</organism>
<dbReference type="RefSeq" id="WP_337332214.1">
    <property type="nucleotide sequence ID" value="NZ_JBBDGM010000007.1"/>
</dbReference>
<keyword evidence="5" id="KW-0676">Redox-active center</keyword>
<dbReference type="InterPro" id="IPR012336">
    <property type="entry name" value="Thioredoxin-like_fold"/>
</dbReference>
<comment type="caution">
    <text evidence="8">The sequence shown here is derived from an EMBL/GenBank/DDBJ whole genome shotgun (WGS) entry which is preliminary data.</text>
</comment>
<dbReference type="InterPro" id="IPR036249">
    <property type="entry name" value="Thioredoxin-like_sf"/>
</dbReference>
<evidence type="ECO:0000256" key="4">
    <source>
        <dbReference type="ARBA" id="ARBA00023157"/>
    </source>
</evidence>
<keyword evidence="6" id="KW-1133">Transmembrane helix</keyword>
<gene>
    <name evidence="8" type="ORF">WDU99_09490</name>
</gene>
<dbReference type="Gene3D" id="3.40.30.10">
    <property type="entry name" value="Glutaredoxin"/>
    <property type="match status" value="1"/>
</dbReference>
<dbReference type="PANTHER" id="PTHR13887">
    <property type="entry name" value="GLUTATHIONE S-TRANSFERASE KAPPA"/>
    <property type="match status" value="1"/>
</dbReference>
<evidence type="ECO:0000256" key="5">
    <source>
        <dbReference type="ARBA" id="ARBA00023284"/>
    </source>
</evidence>
<dbReference type="PANTHER" id="PTHR13887:SF14">
    <property type="entry name" value="DISULFIDE BOND FORMATION PROTEIN D"/>
    <property type="match status" value="1"/>
</dbReference>